<proteinExistence type="predicted"/>
<dbReference type="EMBL" id="CABVQN010000004">
    <property type="protein sequence ID" value="VWC82566.1"/>
    <property type="molecule type" value="Genomic_DNA"/>
</dbReference>
<dbReference type="AlphaFoldDB" id="A0A6P2V8F5"/>
<protein>
    <submittedName>
        <fullName evidence="1">Uncharacterized protein</fullName>
    </submittedName>
</protein>
<dbReference type="Proteomes" id="UP000494110">
    <property type="component" value="Unassembled WGS sequence"/>
</dbReference>
<dbReference type="RefSeq" id="WP_175011446.1">
    <property type="nucleotide sequence ID" value="NZ_CABVQN010000004.1"/>
</dbReference>
<evidence type="ECO:0000313" key="2">
    <source>
        <dbReference type="Proteomes" id="UP000494110"/>
    </source>
</evidence>
<sequence>MRIPLLHADLEHGSYTKVAKALRKAWPLGELSLMQAQNTLAIVLGYNSLHHAQHEATASFSVPGGPVSFESIVKGVAWRMFVRYGIELLLARRIVATLHLDELAVAGISVEAKMQRTIEDAERKGYFYDEAAHLLSHRAPWPEETPLLLERGVPSYKWAIYPDRQVFLWSRLVTQIEMLPEDFAEDLRQARKLPIDSDVVESFMIGSLMPASCEPLTDALASGDLAASIGGQQQWQVKWIVTQQAEVLGCCIVAEKLGGMIPRVFDPDGADAYTALGSLLCGDVVPLAETWSVGALVSEPLWLIERDRLRQLKDDRNDDPLETPWYLDQWPATINLYRNGIGWLLAGAHEFRERGQRYLAMTSFDVDEQQRLLREAPLFETFTSTTALIDQIGTEDGVPALGNRWHDAVELMLSMRKAEFDAVARTQPGMERLLVAVLDNINPSALDGFVDRAINDCLPLRYEGDTEDSEALVSERRHTVGITEHLGIAAIENMPRLQPYSALSLGYVLLIANGEYPGSRHQGMVDAPTETDWASQCRLLAAMLIYEPLSAHQVSPLAMSCAIAPVLGLGNITWSNDRIGAWYRSACAVERRLKVAQKLLKAVEDWRAIERQVELVRAQGEFLRVGDPIPVTRPKSAVEALSEMYSMARSAGFAVFVGERELSNKKEVLGEFELLPRADGKRSFRGDSN</sequence>
<evidence type="ECO:0000313" key="1">
    <source>
        <dbReference type="EMBL" id="VWC82566.1"/>
    </source>
</evidence>
<organism evidence="1 2">
    <name type="scientific">Burkholderia lata (strain ATCC 17760 / DSM 23089 / LMG 22485 / NCIMB 9086 / R18194 / 383)</name>
    <dbReference type="NCBI Taxonomy" id="482957"/>
    <lineage>
        <taxon>Bacteria</taxon>
        <taxon>Pseudomonadati</taxon>
        <taxon>Pseudomonadota</taxon>
        <taxon>Betaproteobacteria</taxon>
        <taxon>Burkholderiales</taxon>
        <taxon>Burkholderiaceae</taxon>
        <taxon>Burkholderia</taxon>
        <taxon>Burkholderia cepacia complex</taxon>
    </lineage>
</organism>
<accession>A0A6P2V8F5</accession>
<gene>
    <name evidence="1" type="ORF">BLA39750_01311</name>
</gene>
<name>A0A6P2V8F5_BURL3</name>
<reference evidence="1 2" key="1">
    <citation type="submission" date="2019-09" db="EMBL/GenBank/DDBJ databases">
        <authorList>
            <person name="Depoorter E."/>
        </authorList>
    </citation>
    <scope>NUCLEOTIDE SEQUENCE [LARGE SCALE GENOMIC DNA]</scope>
    <source>
        <strain evidence="1">R-39750</strain>
    </source>
</reference>